<evidence type="ECO:0000313" key="2">
    <source>
        <dbReference type="Proteomes" id="UP000233769"/>
    </source>
</evidence>
<sequence length="100" mass="10877">MPFKHAVQLMTLQGMMGQLCGRLSTVYFGPSGVHLPNGAVSKYFLNLRGHLLIEALDRLLIEPASKTGRSKAAAVRRDRFIASSERFPSTRSVAACTPSS</sequence>
<gene>
    <name evidence="1" type="ORF">TK0001_0299</name>
</gene>
<reference evidence="2" key="1">
    <citation type="submission" date="2017-10" db="EMBL/GenBank/DDBJ databases">
        <authorList>
            <person name="Regsiter A."/>
            <person name="William W."/>
        </authorList>
    </citation>
    <scope>NUCLEOTIDE SEQUENCE [LARGE SCALE GENOMIC DNA]</scope>
</reference>
<accession>A0A2N9AHU2</accession>
<dbReference type="Proteomes" id="UP000233769">
    <property type="component" value="Chromosome tk0001"/>
</dbReference>
<protein>
    <submittedName>
        <fullName evidence="1">Uncharacterized protein</fullName>
    </submittedName>
</protein>
<dbReference type="EMBL" id="LT962688">
    <property type="protein sequence ID" value="SOR26901.1"/>
    <property type="molecule type" value="Genomic_DNA"/>
</dbReference>
<proteinExistence type="predicted"/>
<name>A0A2N9AHU2_METEX</name>
<evidence type="ECO:0000313" key="1">
    <source>
        <dbReference type="EMBL" id="SOR26901.1"/>
    </source>
</evidence>
<dbReference type="AlphaFoldDB" id="A0A2N9AHU2"/>
<organism evidence="1 2">
    <name type="scientific">Methylorubrum extorquens</name>
    <name type="common">Methylobacterium dichloromethanicum</name>
    <name type="synonym">Methylobacterium extorquens</name>
    <dbReference type="NCBI Taxonomy" id="408"/>
    <lineage>
        <taxon>Bacteria</taxon>
        <taxon>Pseudomonadati</taxon>
        <taxon>Pseudomonadota</taxon>
        <taxon>Alphaproteobacteria</taxon>
        <taxon>Hyphomicrobiales</taxon>
        <taxon>Methylobacteriaceae</taxon>
        <taxon>Methylorubrum</taxon>
    </lineage>
</organism>